<keyword evidence="1" id="KW-0812">Transmembrane</keyword>
<comment type="caution">
    <text evidence="2">The sequence shown here is derived from an EMBL/GenBank/DDBJ whole genome shotgun (WGS) entry which is preliminary data.</text>
</comment>
<evidence type="ECO:0000256" key="1">
    <source>
        <dbReference type="SAM" id="Phobius"/>
    </source>
</evidence>
<dbReference type="Proteomes" id="UP000176431">
    <property type="component" value="Unassembled WGS sequence"/>
</dbReference>
<dbReference type="EMBL" id="MEYK01000026">
    <property type="protein sequence ID" value="OGD25034.1"/>
    <property type="molecule type" value="Genomic_DNA"/>
</dbReference>
<keyword evidence="1" id="KW-1133">Transmembrane helix</keyword>
<proteinExistence type="predicted"/>
<evidence type="ECO:0000313" key="3">
    <source>
        <dbReference type="Proteomes" id="UP000176431"/>
    </source>
</evidence>
<evidence type="ECO:0000313" key="2">
    <source>
        <dbReference type="EMBL" id="OGD25034.1"/>
    </source>
</evidence>
<reference evidence="2 3" key="1">
    <citation type="journal article" date="2016" name="Nat. Commun.">
        <title>Thousands of microbial genomes shed light on interconnected biogeochemical processes in an aquifer system.</title>
        <authorList>
            <person name="Anantharaman K."/>
            <person name="Brown C.T."/>
            <person name="Hug L.A."/>
            <person name="Sharon I."/>
            <person name="Castelle C.J."/>
            <person name="Probst A.J."/>
            <person name="Thomas B.C."/>
            <person name="Singh A."/>
            <person name="Wilkins M.J."/>
            <person name="Karaoz U."/>
            <person name="Brodie E.L."/>
            <person name="Williams K.H."/>
            <person name="Hubbard S.S."/>
            <person name="Banfield J.F."/>
        </authorList>
    </citation>
    <scope>NUCLEOTIDE SEQUENCE [LARGE SCALE GENOMIC DNA]</scope>
</reference>
<protein>
    <submittedName>
        <fullName evidence="2">Uncharacterized protein</fullName>
    </submittedName>
</protein>
<accession>A0A1F5B387</accession>
<name>A0A1F5B387_9BACT</name>
<keyword evidence="1" id="KW-0472">Membrane</keyword>
<organism evidence="2 3">
    <name type="scientific">Candidatus Azambacteria bacterium RIFCSPHIGHO2_01_FULL_40_24</name>
    <dbReference type="NCBI Taxonomy" id="1797301"/>
    <lineage>
        <taxon>Bacteria</taxon>
        <taxon>Candidatus Azamiibacteriota</taxon>
    </lineage>
</organism>
<dbReference type="AlphaFoldDB" id="A0A1F5B387"/>
<feature type="transmembrane region" description="Helical" evidence="1">
    <location>
        <begin position="6"/>
        <end position="25"/>
    </location>
</feature>
<sequence>MNLKALFPAVVVSLIVGLGVGGYFGRAIGGREAREEYQALLDLAYPPPVAEIHRISGTVRAIVGATIQLDANDPEDYLPHLDNSPRKTVSKRANITATTEYVFVDYSKPQKNGDPSRAPFALSDLKAGDKIVVESDENIRAKESFTVSLVQQVRF</sequence>
<gene>
    <name evidence="2" type="ORF">A2819_00710</name>
</gene>